<reference evidence="4" key="1">
    <citation type="submission" date="2022-01" db="EMBL/GenBank/DDBJ databases">
        <title>Antribacter sp. nov., isolated from Guizhou of China.</title>
        <authorList>
            <person name="Chengliang C."/>
            <person name="Ya Z."/>
        </authorList>
    </citation>
    <scope>NUCLEOTIDE SEQUENCE</scope>
    <source>
        <strain evidence="4">KLBMP 9083</strain>
    </source>
</reference>
<sequence length="168" mass="19472">MPGDELLPPVGYSGWWTVLGVALLLVAVALVVLPLWFTRRSKQEMEAERHAPAPSGRRGRTDPWDALRKEYTARLDEIERRYERDELDSRALHQELAREMRRFAATRLGRPVETLTLTQIAELQDARRLTDLITRCYAPEFADPHNRDAFGLRARTSVHQAREAVREW</sequence>
<keyword evidence="3" id="KW-1133">Transmembrane helix</keyword>
<name>A0AA41U5R1_9MICO</name>
<evidence type="ECO:0000256" key="1">
    <source>
        <dbReference type="SAM" id="Coils"/>
    </source>
</evidence>
<dbReference type="RefSeq" id="WP_236088058.1">
    <property type="nucleotide sequence ID" value="NZ_JAKGSG010000020.1"/>
</dbReference>
<evidence type="ECO:0000256" key="3">
    <source>
        <dbReference type="SAM" id="Phobius"/>
    </source>
</evidence>
<keyword evidence="3" id="KW-0472">Membrane</keyword>
<keyword evidence="1" id="KW-0175">Coiled coil</keyword>
<gene>
    <name evidence="4" type="ORF">L1785_04750</name>
</gene>
<accession>A0AA41U5R1</accession>
<feature type="transmembrane region" description="Helical" evidence="3">
    <location>
        <begin position="15"/>
        <end position="37"/>
    </location>
</feature>
<proteinExistence type="predicted"/>
<feature type="coiled-coil region" evidence="1">
    <location>
        <begin position="68"/>
        <end position="95"/>
    </location>
</feature>
<evidence type="ECO:0000313" key="5">
    <source>
        <dbReference type="Proteomes" id="UP001165405"/>
    </source>
</evidence>
<comment type="caution">
    <text evidence="4">The sequence shown here is derived from an EMBL/GenBank/DDBJ whole genome shotgun (WGS) entry which is preliminary data.</text>
</comment>
<evidence type="ECO:0000256" key="2">
    <source>
        <dbReference type="SAM" id="MobiDB-lite"/>
    </source>
</evidence>
<keyword evidence="5" id="KW-1185">Reference proteome</keyword>
<feature type="region of interest" description="Disordered" evidence="2">
    <location>
        <begin position="44"/>
        <end position="63"/>
    </location>
</feature>
<organism evidence="4 5">
    <name type="scientific">Antribacter soli</name>
    <dbReference type="NCBI Taxonomy" id="2910976"/>
    <lineage>
        <taxon>Bacteria</taxon>
        <taxon>Bacillati</taxon>
        <taxon>Actinomycetota</taxon>
        <taxon>Actinomycetes</taxon>
        <taxon>Micrococcales</taxon>
        <taxon>Promicromonosporaceae</taxon>
        <taxon>Antribacter</taxon>
    </lineage>
</organism>
<evidence type="ECO:0000313" key="4">
    <source>
        <dbReference type="EMBL" id="MCF4120283.1"/>
    </source>
</evidence>
<protein>
    <submittedName>
        <fullName evidence="4">Uncharacterized protein</fullName>
    </submittedName>
</protein>
<dbReference type="Proteomes" id="UP001165405">
    <property type="component" value="Unassembled WGS sequence"/>
</dbReference>
<keyword evidence="3" id="KW-0812">Transmembrane</keyword>
<dbReference type="AlphaFoldDB" id="A0AA41U5R1"/>
<dbReference type="EMBL" id="JAKGSG010000020">
    <property type="protein sequence ID" value="MCF4120283.1"/>
    <property type="molecule type" value="Genomic_DNA"/>
</dbReference>